<sequence>MPQIQPSIGGEAEASYVVAGAILSCSCGTQLTRLKLPYSHGVYVKEKPQMNIDDYVPNVNIINFGNCTNQLNPAVQNGQFDTEGVQKAPCVPVITGPWINGKSDVLIEGSPALLSTCTNTCIYAGSLIVIEDDGQNLGGVSVGSASGGMD</sequence>
<keyword evidence="4" id="KW-1185">Reference proteome</keyword>
<proteinExistence type="predicted"/>
<evidence type="ECO:0000313" key="4">
    <source>
        <dbReference type="Proteomes" id="UP000435177"/>
    </source>
</evidence>
<dbReference type="AlphaFoldDB" id="A0A268EJK0"/>
<gene>
    <name evidence="2" type="ORF">CHH67_20630</name>
    <name evidence="1" type="ORF">GNP94_23140</name>
</gene>
<dbReference type="EMBL" id="WOAA01000038">
    <property type="protein sequence ID" value="MUG68867.1"/>
    <property type="molecule type" value="Genomic_DNA"/>
</dbReference>
<dbReference type="InterPro" id="IPR025460">
    <property type="entry name" value="DUF4280"/>
</dbReference>
<organism evidence="2 3">
    <name type="scientific">Paenibacillus campinasensis</name>
    <dbReference type="NCBI Taxonomy" id="66347"/>
    <lineage>
        <taxon>Bacteria</taxon>
        <taxon>Bacillati</taxon>
        <taxon>Bacillota</taxon>
        <taxon>Bacilli</taxon>
        <taxon>Bacillales</taxon>
        <taxon>Paenibacillaceae</taxon>
        <taxon>Paenibacillus</taxon>
    </lineage>
</organism>
<dbReference type="Proteomes" id="UP000215596">
    <property type="component" value="Unassembled WGS sequence"/>
</dbReference>
<reference evidence="1 4" key="2">
    <citation type="submission" date="2019-11" db="EMBL/GenBank/DDBJ databases">
        <title>Draft genome sequences of five Paenibacillus species of dairy origin.</title>
        <authorList>
            <person name="Olajide A.M."/>
            <person name="Chen S."/>
            <person name="Lapointe G."/>
        </authorList>
    </citation>
    <scope>NUCLEOTIDE SEQUENCE [LARGE SCALE GENOMIC DNA]</scope>
    <source>
        <strain evidence="1 4">3CS1</strain>
    </source>
</reference>
<protein>
    <submittedName>
        <fullName evidence="1">DUF4280 domain-containing protein</fullName>
    </submittedName>
</protein>
<dbReference type="Pfam" id="PF14107">
    <property type="entry name" value="DUF4280"/>
    <property type="match status" value="1"/>
</dbReference>
<evidence type="ECO:0000313" key="2">
    <source>
        <dbReference type="EMBL" id="PAD73300.1"/>
    </source>
</evidence>
<dbReference type="EMBL" id="NPBY01000067">
    <property type="protein sequence ID" value="PAD73300.1"/>
    <property type="molecule type" value="Genomic_DNA"/>
</dbReference>
<name>A0A268EJK0_9BACL</name>
<evidence type="ECO:0000313" key="1">
    <source>
        <dbReference type="EMBL" id="MUG68867.1"/>
    </source>
</evidence>
<dbReference type="Proteomes" id="UP000435177">
    <property type="component" value="Unassembled WGS sequence"/>
</dbReference>
<evidence type="ECO:0000313" key="3">
    <source>
        <dbReference type="Proteomes" id="UP000215596"/>
    </source>
</evidence>
<dbReference type="OrthoDB" id="4825649at2"/>
<accession>A0A268EJK0</accession>
<reference evidence="2 3" key="1">
    <citation type="submission" date="2017-07" db="EMBL/GenBank/DDBJ databases">
        <title>Isolation and whole genome analysis of endospore-forming bacteria from heroin.</title>
        <authorList>
            <person name="Kalinowski J."/>
            <person name="Ahrens B."/>
            <person name="Al-Dilaimi A."/>
            <person name="Winkler A."/>
            <person name="Wibberg D."/>
            <person name="Schleenbecker U."/>
            <person name="Ruckert C."/>
            <person name="Wolfel R."/>
            <person name="Grass G."/>
        </authorList>
    </citation>
    <scope>NUCLEOTIDE SEQUENCE [LARGE SCALE GENOMIC DNA]</scope>
    <source>
        <strain evidence="2 3">7537-G1</strain>
    </source>
</reference>
<comment type="caution">
    <text evidence="2">The sequence shown here is derived from an EMBL/GenBank/DDBJ whole genome shotgun (WGS) entry which is preliminary data.</text>
</comment>